<sequence>MSRIVRIHEYGDASVLRIEDVAVPGPAADEVQIAVKAIGINRAEVMFRNNAYLQEAEFPSRLGYEAAGTVVTENGGAIFDHGSGGIVLLRAA</sequence>
<name>T0I0V6_9SPHN</name>
<dbReference type="AlphaFoldDB" id="T0I0V6"/>
<dbReference type="SUPFAM" id="SSF50129">
    <property type="entry name" value="GroES-like"/>
    <property type="match status" value="1"/>
</dbReference>
<organism evidence="3 4">
    <name type="scientific">Sphingobium lactosutens DS20</name>
    <dbReference type="NCBI Taxonomy" id="1331060"/>
    <lineage>
        <taxon>Bacteria</taxon>
        <taxon>Pseudomonadati</taxon>
        <taxon>Pseudomonadota</taxon>
        <taxon>Alphaproteobacteria</taxon>
        <taxon>Sphingomonadales</taxon>
        <taxon>Sphingomonadaceae</taxon>
        <taxon>Sphingobium</taxon>
    </lineage>
</organism>
<keyword evidence="4" id="KW-1185">Reference proteome</keyword>
<dbReference type="InterPro" id="IPR011032">
    <property type="entry name" value="GroES-like_sf"/>
</dbReference>
<dbReference type="PANTHER" id="PTHR44154:SF1">
    <property type="entry name" value="QUINONE OXIDOREDUCTASE"/>
    <property type="match status" value="1"/>
</dbReference>
<dbReference type="InterPro" id="IPR013154">
    <property type="entry name" value="ADH-like_N"/>
</dbReference>
<comment type="caution">
    <text evidence="3">The sequence shown here is derived from an EMBL/GenBank/DDBJ whole genome shotgun (WGS) entry which is preliminary data.</text>
</comment>
<dbReference type="InterPro" id="IPR051603">
    <property type="entry name" value="Zinc-ADH_QOR/CCCR"/>
</dbReference>
<gene>
    <name evidence="3" type="ORF">RLDS_03630</name>
</gene>
<protein>
    <recommendedName>
        <fullName evidence="2">Alcohol dehydrogenase-like N-terminal domain-containing protein</fullName>
    </recommendedName>
</protein>
<reference evidence="3 4" key="1">
    <citation type="journal article" date="2013" name="Genome Announc.">
        <title>Draft Genome Sequence of Sphingobium lactosutens Strain DS20T, Isolated from a Hexachlorocyclohexane Dumpsite.</title>
        <authorList>
            <person name="Kumar R."/>
            <person name="Dwivedi V."/>
            <person name="Negi V."/>
            <person name="Khurana J.P."/>
            <person name="Lal R."/>
        </authorList>
    </citation>
    <scope>NUCLEOTIDE SEQUENCE [LARGE SCALE GENOMIC DNA]</scope>
    <source>
        <strain evidence="3 4">DS20</strain>
    </source>
</reference>
<evidence type="ECO:0000313" key="3">
    <source>
        <dbReference type="EMBL" id="EQB17923.1"/>
    </source>
</evidence>
<dbReference type="Proteomes" id="UP000015531">
    <property type="component" value="Unassembled WGS sequence"/>
</dbReference>
<dbReference type="Gene3D" id="3.90.180.10">
    <property type="entry name" value="Medium-chain alcohol dehydrogenases, catalytic domain"/>
    <property type="match status" value="1"/>
</dbReference>
<dbReference type="PANTHER" id="PTHR44154">
    <property type="entry name" value="QUINONE OXIDOREDUCTASE"/>
    <property type="match status" value="1"/>
</dbReference>
<keyword evidence="1" id="KW-0521">NADP</keyword>
<evidence type="ECO:0000313" key="4">
    <source>
        <dbReference type="Proteomes" id="UP000015531"/>
    </source>
</evidence>
<evidence type="ECO:0000259" key="2">
    <source>
        <dbReference type="Pfam" id="PF08240"/>
    </source>
</evidence>
<dbReference type="RefSeq" id="WP_021224637.1">
    <property type="nucleotide sequence ID" value="NZ_ATDP01000063.1"/>
</dbReference>
<dbReference type="EMBL" id="ATDP01000063">
    <property type="protein sequence ID" value="EQB17923.1"/>
    <property type="molecule type" value="Genomic_DNA"/>
</dbReference>
<feature type="domain" description="Alcohol dehydrogenase-like N-terminal" evidence="2">
    <location>
        <begin position="28"/>
        <end position="73"/>
    </location>
</feature>
<evidence type="ECO:0000256" key="1">
    <source>
        <dbReference type="ARBA" id="ARBA00022857"/>
    </source>
</evidence>
<proteinExistence type="predicted"/>
<accession>T0I0V6</accession>
<dbReference type="Pfam" id="PF08240">
    <property type="entry name" value="ADH_N"/>
    <property type="match status" value="1"/>
</dbReference>
<dbReference type="eggNOG" id="COG0604">
    <property type="taxonomic scope" value="Bacteria"/>
</dbReference>